<keyword evidence="9" id="KW-0106">Calcium</keyword>
<feature type="compositionally biased region" description="Polar residues" evidence="15">
    <location>
        <begin position="1"/>
        <end position="11"/>
    </location>
</feature>
<dbReference type="InterPro" id="IPR017441">
    <property type="entry name" value="Protein_kinase_ATP_BS"/>
</dbReference>
<feature type="domain" description="EF-hand" evidence="17">
    <location>
        <begin position="761"/>
        <end position="796"/>
    </location>
</feature>
<dbReference type="STRING" id="1537102.L0AUS1"/>
<dbReference type="PROSITE" id="PS00018">
    <property type="entry name" value="EF_HAND_1"/>
    <property type="match status" value="4"/>
</dbReference>
<accession>L0AUS1</accession>
<dbReference type="EMBL" id="CP001669">
    <property type="protein sequence ID" value="AFZ79295.1"/>
    <property type="molecule type" value="Genomic_DNA"/>
</dbReference>
<dbReference type="GO" id="GO:0005524">
    <property type="term" value="F:ATP binding"/>
    <property type="evidence" value="ECO:0007669"/>
    <property type="project" value="UniProtKB-UniRule"/>
</dbReference>
<dbReference type="CDD" id="cd00051">
    <property type="entry name" value="EFh"/>
    <property type="match status" value="1"/>
</dbReference>
<organism evidence="18 19">
    <name type="scientific">Theileria equi strain WA</name>
    <dbReference type="NCBI Taxonomy" id="1537102"/>
    <lineage>
        <taxon>Eukaryota</taxon>
        <taxon>Sar</taxon>
        <taxon>Alveolata</taxon>
        <taxon>Apicomplexa</taxon>
        <taxon>Aconoidasida</taxon>
        <taxon>Piroplasmida</taxon>
        <taxon>Theileriidae</taxon>
        <taxon>Theileria</taxon>
    </lineage>
</organism>
<keyword evidence="18" id="KW-0560">Oxidoreductase</keyword>
<dbReference type="Pfam" id="PF13499">
    <property type="entry name" value="EF-hand_7"/>
    <property type="match status" value="2"/>
</dbReference>
<feature type="compositionally biased region" description="Polar residues" evidence="15">
    <location>
        <begin position="23"/>
        <end position="34"/>
    </location>
</feature>
<evidence type="ECO:0000313" key="19">
    <source>
        <dbReference type="Proteomes" id="UP000031512"/>
    </source>
</evidence>
<evidence type="ECO:0000256" key="9">
    <source>
        <dbReference type="ARBA" id="ARBA00022837"/>
    </source>
</evidence>
<evidence type="ECO:0000256" key="13">
    <source>
        <dbReference type="ARBA" id="ARBA00048679"/>
    </source>
</evidence>
<dbReference type="Gene3D" id="1.10.510.10">
    <property type="entry name" value="Transferase(Phosphotransferase) domain 1"/>
    <property type="match status" value="1"/>
</dbReference>
<dbReference type="SUPFAM" id="SSF56112">
    <property type="entry name" value="Protein kinase-like (PK-like)"/>
    <property type="match status" value="1"/>
</dbReference>
<evidence type="ECO:0000256" key="12">
    <source>
        <dbReference type="ARBA" id="ARBA00047899"/>
    </source>
</evidence>
<feature type="domain" description="Protein kinase" evidence="16">
    <location>
        <begin position="344"/>
        <end position="598"/>
    </location>
</feature>
<dbReference type="eggNOG" id="KOG0032">
    <property type="taxonomic scope" value="Eukaryota"/>
</dbReference>
<dbReference type="PROSITE" id="PS50222">
    <property type="entry name" value="EF_HAND_2"/>
    <property type="match status" value="4"/>
</dbReference>
<evidence type="ECO:0000256" key="7">
    <source>
        <dbReference type="ARBA" id="ARBA00022741"/>
    </source>
</evidence>
<dbReference type="Gene3D" id="1.10.238.10">
    <property type="entry name" value="EF-hand"/>
    <property type="match status" value="2"/>
</dbReference>
<dbReference type="OrthoDB" id="40902at2759"/>
<evidence type="ECO:0000256" key="15">
    <source>
        <dbReference type="SAM" id="MobiDB-lite"/>
    </source>
</evidence>
<feature type="region of interest" description="Disordered" evidence="15">
    <location>
        <begin position="1"/>
        <end position="55"/>
    </location>
</feature>
<dbReference type="SMR" id="L0AUS1"/>
<dbReference type="PROSITE" id="PS00107">
    <property type="entry name" value="PROTEIN_KINASE_ATP"/>
    <property type="match status" value="1"/>
</dbReference>
<proteinExistence type="inferred from homology"/>
<feature type="compositionally biased region" description="Basic and acidic residues" evidence="15">
    <location>
        <begin position="35"/>
        <end position="55"/>
    </location>
</feature>
<dbReference type="CDD" id="cd05117">
    <property type="entry name" value="STKc_CAMK"/>
    <property type="match status" value="1"/>
</dbReference>
<dbReference type="Proteomes" id="UP000031512">
    <property type="component" value="Chromosome 1"/>
</dbReference>
<dbReference type="InterPro" id="IPR018247">
    <property type="entry name" value="EF_Hand_1_Ca_BS"/>
</dbReference>
<dbReference type="InterPro" id="IPR002048">
    <property type="entry name" value="EF_hand_dom"/>
</dbReference>
<dbReference type="InterPro" id="IPR008271">
    <property type="entry name" value="Ser/Thr_kinase_AS"/>
</dbReference>
<dbReference type="FunFam" id="1.10.238.10:FF:000001">
    <property type="entry name" value="Calmodulin 1"/>
    <property type="match status" value="1"/>
</dbReference>
<dbReference type="VEuPathDB" id="PiroplasmaDB:BEWA_021430"/>
<gene>
    <name evidence="18" type="ORF">BEWA_021430</name>
</gene>
<evidence type="ECO:0000259" key="17">
    <source>
        <dbReference type="PROSITE" id="PS50222"/>
    </source>
</evidence>
<evidence type="ECO:0000256" key="14">
    <source>
        <dbReference type="PROSITE-ProRule" id="PRU10141"/>
    </source>
</evidence>
<comment type="catalytic activity">
    <reaction evidence="13">
        <text>L-seryl-[protein] + ATP = O-phospho-L-seryl-[protein] + ADP + H(+)</text>
        <dbReference type="Rhea" id="RHEA:17989"/>
        <dbReference type="Rhea" id="RHEA-COMP:9863"/>
        <dbReference type="Rhea" id="RHEA-COMP:11604"/>
        <dbReference type="ChEBI" id="CHEBI:15378"/>
        <dbReference type="ChEBI" id="CHEBI:29999"/>
        <dbReference type="ChEBI" id="CHEBI:30616"/>
        <dbReference type="ChEBI" id="CHEBI:83421"/>
        <dbReference type="ChEBI" id="CHEBI:456216"/>
        <dbReference type="EC" id="2.7.11.1"/>
    </reaction>
</comment>
<comment type="catalytic activity">
    <reaction evidence="12">
        <text>L-threonyl-[protein] + ATP = O-phospho-L-threonyl-[protein] + ADP + H(+)</text>
        <dbReference type="Rhea" id="RHEA:46608"/>
        <dbReference type="Rhea" id="RHEA-COMP:11060"/>
        <dbReference type="Rhea" id="RHEA-COMP:11605"/>
        <dbReference type="ChEBI" id="CHEBI:15378"/>
        <dbReference type="ChEBI" id="CHEBI:30013"/>
        <dbReference type="ChEBI" id="CHEBI:30616"/>
        <dbReference type="ChEBI" id="CHEBI:61977"/>
        <dbReference type="ChEBI" id="CHEBI:456216"/>
        <dbReference type="EC" id="2.7.11.1"/>
    </reaction>
</comment>
<dbReference type="GO" id="GO:0106310">
    <property type="term" value="F:protein serine kinase activity"/>
    <property type="evidence" value="ECO:0007669"/>
    <property type="project" value="RHEA"/>
</dbReference>
<dbReference type="FunFam" id="1.10.510.10:FF:000475">
    <property type="entry name" value="Calcium-dependent protein kinase 5"/>
    <property type="match status" value="1"/>
</dbReference>
<dbReference type="AlphaFoldDB" id="L0AUS1"/>
<dbReference type="KEGG" id="beq:BEWA_021430"/>
<evidence type="ECO:0000256" key="1">
    <source>
        <dbReference type="ARBA" id="ARBA00001946"/>
    </source>
</evidence>
<keyword evidence="6" id="KW-0677">Repeat</keyword>
<evidence type="ECO:0000256" key="10">
    <source>
        <dbReference type="ARBA" id="ARBA00022840"/>
    </source>
</evidence>
<evidence type="ECO:0000256" key="3">
    <source>
        <dbReference type="ARBA" id="ARBA00022527"/>
    </source>
</evidence>
<dbReference type="GeneID" id="15806239"/>
<dbReference type="PROSITE" id="PS00108">
    <property type="entry name" value="PROTEIN_KINASE_ST"/>
    <property type="match status" value="1"/>
</dbReference>
<dbReference type="InterPro" id="IPR050205">
    <property type="entry name" value="CDPK_Ser/Thr_kinases"/>
</dbReference>
<dbReference type="RefSeq" id="XP_004828961.1">
    <property type="nucleotide sequence ID" value="XM_004828904.1"/>
</dbReference>
<dbReference type="SUPFAM" id="SSF47473">
    <property type="entry name" value="EF-hand"/>
    <property type="match status" value="1"/>
</dbReference>
<sequence length="797" mass="90044">MGANQSYSSGASERKRLRVANNGYCSNEKSTNNKSRTDKNYEEPSRILVSEQKDSNHVEKSKIINRVHFSNGLNDIPNDRDNRSIIDKSYRNLYLKKNKSGSGSGSSELDLDLVSSCEFPEPFQRMGSDMLKSLASSMKSKVVYCSDYECINHSANIKLTEQNTCKDDSTCTMSLSTNNASTITKKVSSRKAEQMDAYHKATSSTMATQNGTDMTQSYVPDSIKIIKEKETCDIGNNCDVREKIAQKICIPHCFTGVLGKQCGKGHSGIHDNKPIYNSLCTKCMPKEDKIVRGFKGLIIQMPTFKYVDDPRLLQTNISVPVFDRSNIVQQTALIDGKSISDVYQLSTDKLGKGSYGSVVKGRHKETNVIRAVKVIKKSRIENGMRMKREIQIMKTLDHPNIIKLLEVYEDMEYLYLVMEMCSGGELFDRIVKKGSFTEQNAACIMRQIFSAISYCHKRNILHRDLKPENVLYSNSNPDSPVKIIDWGFATKCFKAHKFSSLVGTPYYVAPEVLLGNYDKACDIWSAGVILFILLVGYPPFHGNDNSEILKNVRRGCVHFVPNHWSHVSHSAMDLLTRCLSYLPKRRISADEALNHEWILKHTKSANPAPAMAPSVSNNLVERFRSFIKYSKMKQLALTCIAYHLTDVDIGDLNDTFEAFDTDGDGVLTVSEVLHGLRSSIRNRQTSIGDPTIERLVEELDTNGDGTIEYTEFLAATIDEKLYKEKDFCRKAFNVFDTDQDGKITKDDMMKVFRCDLHKCPFTKEAVNDIFKEVDLDNDGNITYDEFFAMLHGWPTSY</sequence>
<keyword evidence="10 14" id="KW-0067">ATP-binding</keyword>
<dbReference type="FunFam" id="3.30.200.20:FF:000315">
    <property type="entry name" value="Calcium-dependent protein kinase 3"/>
    <property type="match status" value="1"/>
</dbReference>
<keyword evidence="3" id="KW-0723">Serine/threonine-protein kinase</keyword>
<dbReference type="GO" id="GO:0016491">
    <property type="term" value="F:oxidoreductase activity"/>
    <property type="evidence" value="ECO:0007669"/>
    <property type="project" value="UniProtKB-KW"/>
</dbReference>
<dbReference type="SMART" id="SM00220">
    <property type="entry name" value="S_TKc"/>
    <property type="match status" value="1"/>
</dbReference>
<dbReference type="PANTHER" id="PTHR24349">
    <property type="entry name" value="SERINE/THREONINE-PROTEIN KINASE"/>
    <property type="match status" value="1"/>
</dbReference>
<name>L0AUS1_THEEQ</name>
<dbReference type="SMART" id="SM00054">
    <property type="entry name" value="EFh"/>
    <property type="match status" value="4"/>
</dbReference>
<dbReference type="Gene3D" id="3.30.200.20">
    <property type="entry name" value="Phosphorylase Kinase, domain 1"/>
    <property type="match status" value="1"/>
</dbReference>
<evidence type="ECO:0000256" key="6">
    <source>
        <dbReference type="ARBA" id="ARBA00022737"/>
    </source>
</evidence>
<dbReference type="InterPro" id="IPR000719">
    <property type="entry name" value="Prot_kinase_dom"/>
</dbReference>
<keyword evidence="5" id="KW-0479">Metal-binding</keyword>
<dbReference type="InterPro" id="IPR011992">
    <property type="entry name" value="EF-hand-dom_pair"/>
</dbReference>
<evidence type="ECO:0000256" key="2">
    <source>
        <dbReference type="ARBA" id="ARBA00012513"/>
    </source>
</evidence>
<feature type="domain" description="EF-hand" evidence="17">
    <location>
        <begin position="647"/>
        <end position="682"/>
    </location>
</feature>
<dbReference type="EC" id="2.7.11.1" evidence="2"/>
<dbReference type="PROSITE" id="PS50011">
    <property type="entry name" value="PROTEIN_KINASE_DOM"/>
    <property type="match status" value="1"/>
</dbReference>
<evidence type="ECO:0000256" key="11">
    <source>
        <dbReference type="ARBA" id="ARBA00024334"/>
    </source>
</evidence>
<evidence type="ECO:0000256" key="8">
    <source>
        <dbReference type="ARBA" id="ARBA00022777"/>
    </source>
</evidence>
<evidence type="ECO:0000256" key="4">
    <source>
        <dbReference type="ARBA" id="ARBA00022679"/>
    </source>
</evidence>
<dbReference type="GO" id="GO:0004674">
    <property type="term" value="F:protein serine/threonine kinase activity"/>
    <property type="evidence" value="ECO:0007669"/>
    <property type="project" value="UniProtKB-KW"/>
</dbReference>
<comment type="cofactor">
    <cofactor evidence="1">
        <name>Mg(2+)</name>
        <dbReference type="ChEBI" id="CHEBI:18420"/>
    </cofactor>
</comment>
<reference evidence="18 19" key="1">
    <citation type="journal article" date="2012" name="BMC Genomics">
        <title>Comparative genomic analysis and phylogenetic position of Theileria equi.</title>
        <authorList>
            <person name="Kappmeyer L.S."/>
            <person name="Thiagarajan M."/>
            <person name="Herndon D.R."/>
            <person name="Ramsay J.D."/>
            <person name="Caler E."/>
            <person name="Djikeng A."/>
            <person name="Gillespie J.J."/>
            <person name="Lau A.O."/>
            <person name="Roalson E.H."/>
            <person name="Silva J.C."/>
            <person name="Silva M.G."/>
            <person name="Suarez C.E."/>
            <person name="Ueti M.W."/>
            <person name="Nene V.M."/>
            <person name="Mealey R.H."/>
            <person name="Knowles D.P."/>
            <person name="Brayton K.A."/>
        </authorList>
    </citation>
    <scope>NUCLEOTIDE SEQUENCE [LARGE SCALE GENOMIC DNA]</scope>
    <source>
        <strain evidence="18 19">WA</strain>
    </source>
</reference>
<dbReference type="Pfam" id="PF00069">
    <property type="entry name" value="Pkinase"/>
    <property type="match status" value="1"/>
</dbReference>
<dbReference type="GO" id="GO:0005509">
    <property type="term" value="F:calcium ion binding"/>
    <property type="evidence" value="ECO:0007669"/>
    <property type="project" value="InterPro"/>
</dbReference>
<keyword evidence="8 18" id="KW-0418">Kinase</keyword>
<feature type="binding site" evidence="14">
    <location>
        <position position="377"/>
    </location>
    <ligand>
        <name>ATP</name>
        <dbReference type="ChEBI" id="CHEBI:30616"/>
    </ligand>
</feature>
<comment type="similarity">
    <text evidence="11">Belongs to the protein kinase superfamily. Ser/Thr protein kinase family. CDPK subfamily.</text>
</comment>
<feature type="domain" description="EF-hand" evidence="17">
    <location>
        <begin position="687"/>
        <end position="722"/>
    </location>
</feature>
<keyword evidence="4 18" id="KW-0808">Transferase</keyword>
<evidence type="ECO:0000259" key="16">
    <source>
        <dbReference type="PROSITE" id="PS50011"/>
    </source>
</evidence>
<evidence type="ECO:0000313" key="18">
    <source>
        <dbReference type="EMBL" id="AFZ79295.1"/>
    </source>
</evidence>
<dbReference type="InterPro" id="IPR011009">
    <property type="entry name" value="Kinase-like_dom_sf"/>
</dbReference>
<keyword evidence="7 14" id="KW-0547">Nucleotide-binding</keyword>
<evidence type="ECO:0000256" key="5">
    <source>
        <dbReference type="ARBA" id="ARBA00022723"/>
    </source>
</evidence>
<keyword evidence="19" id="KW-1185">Reference proteome</keyword>
<protein>
    <recommendedName>
        <fullName evidence="2">non-specific serine/threonine protein kinase</fullName>
        <ecNumber evidence="2">2.7.11.1</ecNumber>
    </recommendedName>
</protein>
<feature type="domain" description="EF-hand" evidence="17">
    <location>
        <begin position="723"/>
        <end position="758"/>
    </location>
</feature>